<evidence type="ECO:0000256" key="2">
    <source>
        <dbReference type="SAM" id="Coils"/>
    </source>
</evidence>
<dbReference type="Proteomes" id="UP000321820">
    <property type="component" value="Chromosome"/>
</dbReference>
<evidence type="ECO:0000256" key="1">
    <source>
        <dbReference type="ARBA" id="ARBA00043985"/>
    </source>
</evidence>
<dbReference type="OrthoDB" id="9779630at2"/>
<protein>
    <submittedName>
        <fullName evidence="3">PspA/IM30 family protein</fullName>
    </submittedName>
</protein>
<sequence>MPLLERVTTLLRANLNDLIDKAEDPEKMIKQLLLDMENQLLQVKTQVAIAVADLHLLENRKHEHEESAAGWRRKAELAIGRHDEDLARAALDRSLSAQQLAVSFNQQIEDQQVELDTMRNAYLQLQARMKETEAQCELLMARNRRARAVSKATAAQTKIADGAALRSLDRMKAKILGQEAENTGAQAVLGINTVEDRFHKLERESQIDALLLELKEQQRLPG</sequence>
<dbReference type="KEGG" id="talb:FTW19_25300"/>
<dbReference type="PANTHER" id="PTHR31088">
    <property type="entry name" value="MEMBRANE-ASSOCIATED PROTEIN VIPP1, CHLOROPLASTIC"/>
    <property type="match status" value="1"/>
</dbReference>
<comment type="similarity">
    <text evidence="1">Belongs to the PspA/Vipp/IM30 family.</text>
</comment>
<dbReference type="Pfam" id="PF04012">
    <property type="entry name" value="PspA_IM30"/>
    <property type="match status" value="1"/>
</dbReference>
<dbReference type="EMBL" id="CP042806">
    <property type="protein sequence ID" value="QEE31028.1"/>
    <property type="molecule type" value="Genomic_DNA"/>
</dbReference>
<evidence type="ECO:0000313" key="3">
    <source>
        <dbReference type="EMBL" id="QEE31028.1"/>
    </source>
</evidence>
<dbReference type="InterPro" id="IPR007157">
    <property type="entry name" value="PspA_VIPP1"/>
</dbReference>
<feature type="coiled-coil region" evidence="2">
    <location>
        <begin position="108"/>
        <end position="149"/>
    </location>
</feature>
<gene>
    <name evidence="3" type="ORF">FTW19_25300</name>
</gene>
<evidence type="ECO:0000313" key="4">
    <source>
        <dbReference type="Proteomes" id="UP000321820"/>
    </source>
</evidence>
<dbReference type="PANTHER" id="PTHR31088:SF6">
    <property type="entry name" value="PHAGE SHOCK PROTEIN A"/>
    <property type="match status" value="1"/>
</dbReference>
<accession>A0A5B9EG44</accession>
<proteinExistence type="inferred from homology"/>
<keyword evidence="4" id="KW-1185">Reference proteome</keyword>
<keyword evidence="2" id="KW-0175">Coiled coil</keyword>
<reference evidence="3 4" key="1">
    <citation type="submission" date="2019-08" db="EMBL/GenBank/DDBJ databases">
        <title>Complete genome sequence of Terriglobus albidus strain ORNL.</title>
        <authorList>
            <person name="Podar M."/>
        </authorList>
    </citation>
    <scope>NUCLEOTIDE SEQUENCE [LARGE SCALE GENOMIC DNA]</scope>
    <source>
        <strain evidence="3 4">ORNL</strain>
    </source>
</reference>
<organism evidence="3 4">
    <name type="scientific">Terriglobus albidus</name>
    <dbReference type="NCBI Taxonomy" id="1592106"/>
    <lineage>
        <taxon>Bacteria</taxon>
        <taxon>Pseudomonadati</taxon>
        <taxon>Acidobacteriota</taxon>
        <taxon>Terriglobia</taxon>
        <taxon>Terriglobales</taxon>
        <taxon>Acidobacteriaceae</taxon>
        <taxon>Terriglobus</taxon>
    </lineage>
</organism>
<dbReference type="RefSeq" id="WP_147650322.1">
    <property type="nucleotide sequence ID" value="NZ_CP042806.1"/>
</dbReference>
<dbReference type="AlphaFoldDB" id="A0A5B9EG44"/>
<name>A0A5B9EG44_9BACT</name>